<protein>
    <submittedName>
        <fullName evidence="3">Fatty acid desaturase</fullName>
    </submittedName>
</protein>
<dbReference type="KEGG" id="amaq:GO499_14780"/>
<evidence type="ECO:0000313" key="3">
    <source>
        <dbReference type="EMBL" id="QHQ37438.1"/>
    </source>
</evidence>
<gene>
    <name evidence="3" type="ORF">GO499_14780</name>
</gene>
<feature type="transmembrane region" description="Helical" evidence="1">
    <location>
        <begin position="187"/>
        <end position="205"/>
    </location>
</feature>
<keyword evidence="1" id="KW-0812">Transmembrane</keyword>
<dbReference type="EMBL" id="CP046620">
    <property type="protein sequence ID" value="QHQ37438.1"/>
    <property type="molecule type" value="Genomic_DNA"/>
</dbReference>
<keyword evidence="1" id="KW-0472">Membrane</keyword>
<feature type="transmembrane region" description="Helical" evidence="1">
    <location>
        <begin position="211"/>
        <end position="229"/>
    </location>
</feature>
<feature type="domain" description="Fatty acid desaturase" evidence="2">
    <location>
        <begin position="53"/>
        <end position="307"/>
    </location>
</feature>
<name>A0A6P1T3W5_9RHOB</name>
<keyword evidence="1" id="KW-1133">Transmembrane helix</keyword>
<dbReference type="Proteomes" id="UP000464495">
    <property type="component" value="Chromosome"/>
</dbReference>
<organism evidence="3 4">
    <name type="scientific">Algicella marina</name>
    <dbReference type="NCBI Taxonomy" id="2683284"/>
    <lineage>
        <taxon>Bacteria</taxon>
        <taxon>Pseudomonadati</taxon>
        <taxon>Pseudomonadota</taxon>
        <taxon>Alphaproteobacteria</taxon>
        <taxon>Rhodobacterales</taxon>
        <taxon>Paracoccaceae</taxon>
        <taxon>Algicella</taxon>
    </lineage>
</organism>
<dbReference type="GO" id="GO:0016020">
    <property type="term" value="C:membrane"/>
    <property type="evidence" value="ECO:0007669"/>
    <property type="project" value="TreeGrafter"/>
</dbReference>
<evidence type="ECO:0000259" key="2">
    <source>
        <dbReference type="Pfam" id="PF00487"/>
    </source>
</evidence>
<dbReference type="AlphaFoldDB" id="A0A6P1T3W5"/>
<dbReference type="GO" id="GO:0006629">
    <property type="term" value="P:lipid metabolic process"/>
    <property type="evidence" value="ECO:0007669"/>
    <property type="project" value="InterPro"/>
</dbReference>
<dbReference type="PANTHER" id="PTHR19353:SF73">
    <property type="entry name" value="FATTY ACID DESATURASE"/>
    <property type="match status" value="1"/>
</dbReference>
<dbReference type="GO" id="GO:0016717">
    <property type="term" value="F:oxidoreductase activity, acting on paired donors, with oxidation of a pair of donors resulting in the reduction of molecular oxygen to two molecules of water"/>
    <property type="evidence" value="ECO:0007669"/>
    <property type="project" value="TreeGrafter"/>
</dbReference>
<accession>A0A6P1T3W5</accession>
<dbReference type="InterPro" id="IPR012171">
    <property type="entry name" value="Fatty_acid_desaturase"/>
</dbReference>
<sequence>MSEAEKARAWVRVLATYRDPSTARSLFELAATAIPFFALWAIAWGLLTIHPLLALPPALLNGFFLVRLFTIQHDCGHGAFFNSRFVNDWLGRGLGVLTLTPYDVWKRSHAIHHAGSGNLDQRGIGDVNTLTVAEYRALSPFGRLRYRAYRHPLVLFGVGPAWLFLWENRLSYGPPGACRKTKRNLHLTNFGIAAMLIGLFVLGGWKLLVLVFLPTALLAATLGVWLFYVQHQFEETHWEGDPDWQLHEAALHGSSHYVMPSVLQWLTANIGIHHVHHLYSRIPFYRLPEVLRDHAELADAQRLTIRESFACARFHLWDQQQRRLMSFREARRLYGPIPA</sequence>
<proteinExistence type="predicted"/>
<feature type="transmembrane region" description="Helical" evidence="1">
    <location>
        <begin position="26"/>
        <end position="47"/>
    </location>
</feature>
<reference evidence="3 4" key="1">
    <citation type="submission" date="2019-12" db="EMBL/GenBank/DDBJ databases">
        <title>Complete genome sequence of Algicella marina strain 9Alg 56(T) isolated from the red alga Tichocarpus crinitus.</title>
        <authorList>
            <person name="Kim S.-G."/>
            <person name="Nedashkovskaya O.I."/>
        </authorList>
    </citation>
    <scope>NUCLEOTIDE SEQUENCE [LARGE SCALE GENOMIC DNA]</scope>
    <source>
        <strain evidence="3 4">9Alg 56</strain>
    </source>
</reference>
<dbReference type="InterPro" id="IPR005804">
    <property type="entry name" value="FA_desaturase_dom"/>
</dbReference>
<keyword evidence="4" id="KW-1185">Reference proteome</keyword>
<dbReference type="CDD" id="cd03507">
    <property type="entry name" value="Delta12-FADS-like"/>
    <property type="match status" value="1"/>
</dbReference>
<dbReference type="Pfam" id="PF00487">
    <property type="entry name" value="FA_desaturase"/>
    <property type="match status" value="1"/>
</dbReference>
<evidence type="ECO:0000256" key="1">
    <source>
        <dbReference type="SAM" id="Phobius"/>
    </source>
</evidence>
<dbReference type="PANTHER" id="PTHR19353">
    <property type="entry name" value="FATTY ACID DESATURASE 2"/>
    <property type="match status" value="1"/>
</dbReference>
<evidence type="ECO:0000313" key="4">
    <source>
        <dbReference type="Proteomes" id="UP000464495"/>
    </source>
</evidence>